<gene>
    <name evidence="2" type="ORF">CT0861_09669</name>
</gene>
<feature type="region of interest" description="Disordered" evidence="1">
    <location>
        <begin position="115"/>
        <end position="157"/>
    </location>
</feature>
<evidence type="ECO:0008006" key="4">
    <source>
        <dbReference type="Google" id="ProtNLM"/>
    </source>
</evidence>
<proteinExistence type="predicted"/>
<dbReference type="STRING" id="708197.A0A166UN89"/>
<dbReference type="EMBL" id="LFIV01000042">
    <property type="protein sequence ID" value="KZL73596.1"/>
    <property type="molecule type" value="Genomic_DNA"/>
</dbReference>
<reference evidence="2 3" key="1">
    <citation type="submission" date="2015-06" db="EMBL/GenBank/DDBJ databases">
        <title>Survival trade-offs in plant roots during colonization by closely related pathogenic and mutualistic fungi.</title>
        <authorList>
            <person name="Hacquard S."/>
            <person name="Kracher B."/>
            <person name="Hiruma K."/>
            <person name="Weinman A."/>
            <person name="Muench P."/>
            <person name="Garrido Oter R."/>
            <person name="Ver Loren van Themaat E."/>
            <person name="Dallerey J.-F."/>
            <person name="Damm U."/>
            <person name="Henrissat B."/>
            <person name="Lespinet O."/>
            <person name="Thon M."/>
            <person name="Kemen E."/>
            <person name="McHardy A.C."/>
            <person name="Schulze-Lefert P."/>
            <person name="O'Connell R.J."/>
        </authorList>
    </citation>
    <scope>NUCLEOTIDE SEQUENCE [LARGE SCALE GENOMIC DNA]</scope>
    <source>
        <strain evidence="2 3">0861</strain>
    </source>
</reference>
<dbReference type="Proteomes" id="UP000076552">
    <property type="component" value="Unassembled WGS sequence"/>
</dbReference>
<evidence type="ECO:0000313" key="3">
    <source>
        <dbReference type="Proteomes" id="UP000076552"/>
    </source>
</evidence>
<sequence length="157" mass="16814">MAIDQETVQHLADNGHVIFNKEVSEIAQAEKALTGNPIPAAGGLAATAQSLHDKQQKFLAKEAEIEKKPESEITKDNAKEIQSAEARLLGHRPPAGSISAYTQSITDKKEKALQSEVKEDEDITQFRGGAPAWKDGAVPSNNAGVSMTKDQPAQEGQ</sequence>
<dbReference type="AlphaFoldDB" id="A0A166UN89"/>
<protein>
    <recommendedName>
        <fullName evidence="4">SMP domain-containing protein</fullName>
    </recommendedName>
</protein>
<accession>A0A166UN89</accession>
<keyword evidence="3" id="KW-1185">Reference proteome</keyword>
<evidence type="ECO:0000256" key="1">
    <source>
        <dbReference type="SAM" id="MobiDB-lite"/>
    </source>
</evidence>
<name>A0A166UN89_9PEZI</name>
<feature type="compositionally biased region" description="Polar residues" evidence="1">
    <location>
        <begin position="139"/>
        <end position="157"/>
    </location>
</feature>
<organism evidence="2 3">
    <name type="scientific">Colletotrichum tofieldiae</name>
    <dbReference type="NCBI Taxonomy" id="708197"/>
    <lineage>
        <taxon>Eukaryota</taxon>
        <taxon>Fungi</taxon>
        <taxon>Dikarya</taxon>
        <taxon>Ascomycota</taxon>
        <taxon>Pezizomycotina</taxon>
        <taxon>Sordariomycetes</taxon>
        <taxon>Hypocreomycetidae</taxon>
        <taxon>Glomerellales</taxon>
        <taxon>Glomerellaceae</taxon>
        <taxon>Colletotrichum</taxon>
        <taxon>Colletotrichum spaethianum species complex</taxon>
    </lineage>
</organism>
<evidence type="ECO:0000313" key="2">
    <source>
        <dbReference type="EMBL" id="KZL73596.1"/>
    </source>
</evidence>
<comment type="caution">
    <text evidence="2">The sequence shown here is derived from an EMBL/GenBank/DDBJ whole genome shotgun (WGS) entry which is preliminary data.</text>
</comment>